<reference evidence="1 2" key="1">
    <citation type="submission" date="2013-02" db="EMBL/GenBank/DDBJ databases">
        <title>Genome sequence of Clostridium saccharoperbutylacetonicum N1-4(HMT).</title>
        <authorList>
            <person name="Poehlein A."/>
            <person name="Daniel R."/>
        </authorList>
    </citation>
    <scope>NUCLEOTIDE SEQUENCE [LARGE SCALE GENOMIC DNA]</scope>
    <source>
        <strain evidence="2">N1-4(HMT)</strain>
    </source>
</reference>
<dbReference type="Proteomes" id="UP000011728">
    <property type="component" value="Chromosome"/>
</dbReference>
<sequence>MPSTTKLMEEFLDEIMEESSYSSFERAIEPVRKEEYLKDEYFCTREVLVGSLKSKELPYNFLSS</sequence>
<keyword evidence="2" id="KW-1185">Reference proteome</keyword>
<accession>M1LX35</accession>
<dbReference type="OrthoDB" id="11970at2"/>
<evidence type="ECO:0000313" key="1">
    <source>
        <dbReference type="EMBL" id="AGF57785.1"/>
    </source>
</evidence>
<gene>
    <name evidence="1" type="ORF">Cspa_c40280</name>
</gene>
<dbReference type="EMBL" id="CP004121">
    <property type="protein sequence ID" value="AGF57785.1"/>
    <property type="molecule type" value="Genomic_DNA"/>
</dbReference>
<evidence type="ECO:0000313" key="2">
    <source>
        <dbReference type="Proteomes" id="UP000011728"/>
    </source>
</evidence>
<protein>
    <submittedName>
        <fullName evidence="1">Uncharacterized protein</fullName>
    </submittedName>
</protein>
<dbReference type="KEGG" id="csr:Cspa_c40280"/>
<organism evidence="1 2">
    <name type="scientific">Clostridium saccharoperbutylacetonicum N1-4(HMT)</name>
    <dbReference type="NCBI Taxonomy" id="931276"/>
    <lineage>
        <taxon>Bacteria</taxon>
        <taxon>Bacillati</taxon>
        <taxon>Bacillota</taxon>
        <taxon>Clostridia</taxon>
        <taxon>Eubacteriales</taxon>
        <taxon>Clostridiaceae</taxon>
        <taxon>Clostridium</taxon>
    </lineage>
</organism>
<dbReference type="HOGENOM" id="CLU_2859853_0_0_9"/>
<proteinExistence type="predicted"/>
<dbReference type="PATRIC" id="fig|931276.5.peg.4062"/>
<dbReference type="AlphaFoldDB" id="M1LX35"/>
<name>M1LX35_9CLOT</name>